<sequence length="129" mass="14260">MTSGNGISMAEAVKRLEHPGVLELRKVMGRAPGADLTEVQEARARRIRYLQLSRRLKRGQAWAIATGQEDDELGFLPASAHASRPKGRCKECSADITGPDATMKSDPARCKACRKRKKQQYNVANRGRV</sequence>
<reference evidence="2" key="1">
    <citation type="journal article" date="2015" name="Nature">
        <title>Complex archaea that bridge the gap between prokaryotes and eukaryotes.</title>
        <authorList>
            <person name="Spang A."/>
            <person name="Saw J.H."/>
            <person name="Jorgensen S.L."/>
            <person name="Zaremba-Niedzwiedzka K."/>
            <person name="Martijn J."/>
            <person name="Lind A.E."/>
            <person name="van Eijk R."/>
            <person name="Schleper C."/>
            <person name="Guy L."/>
            <person name="Ettema T.J."/>
        </authorList>
    </citation>
    <scope>NUCLEOTIDE SEQUENCE</scope>
</reference>
<dbReference type="AlphaFoldDB" id="A0A0F9MNE4"/>
<comment type="caution">
    <text evidence="2">The sequence shown here is derived from an EMBL/GenBank/DDBJ whole genome shotgun (WGS) entry which is preliminary data.</text>
</comment>
<dbReference type="EMBL" id="LAZR01004601">
    <property type="protein sequence ID" value="KKN07154.1"/>
    <property type="molecule type" value="Genomic_DNA"/>
</dbReference>
<proteinExistence type="predicted"/>
<protein>
    <submittedName>
        <fullName evidence="2">Uncharacterized protein</fullName>
    </submittedName>
</protein>
<feature type="region of interest" description="Disordered" evidence="1">
    <location>
        <begin position="103"/>
        <end position="129"/>
    </location>
</feature>
<name>A0A0F9MNE4_9ZZZZ</name>
<evidence type="ECO:0000256" key="1">
    <source>
        <dbReference type="SAM" id="MobiDB-lite"/>
    </source>
</evidence>
<organism evidence="2">
    <name type="scientific">marine sediment metagenome</name>
    <dbReference type="NCBI Taxonomy" id="412755"/>
    <lineage>
        <taxon>unclassified sequences</taxon>
        <taxon>metagenomes</taxon>
        <taxon>ecological metagenomes</taxon>
    </lineage>
</organism>
<evidence type="ECO:0000313" key="2">
    <source>
        <dbReference type="EMBL" id="KKN07154.1"/>
    </source>
</evidence>
<gene>
    <name evidence="2" type="ORF">LCGC14_1069990</name>
</gene>
<accession>A0A0F9MNE4</accession>